<sequence length="287" mass="33713">MRRRTANVHDEQQQRDRLLRPPDRTLKQRVRDVFWNPQQKTCLTRTPVNWLSITVYYIIFLSVILSIFLAAMFIVYYKINGETPQYILDESPVGSTPLLNYFPLLDSRSLLWLSPYRSFEEYVNEIDTVFEGYKKADENFNTTEFGQCSQAPYGYNNSTPCIFIRINRMISWKPTPYQSDDKLPANTPPVIEKLIKNSSEPRIWVYCEGTTAKDRDHMKPDFYDFQGSEGFNASGFPYTRQHNYVDPIVSIMLKDLPKKIIFSFTCSAWSKNVDARKTQVDVNFYFE</sequence>
<keyword evidence="3 8" id="KW-0812">Transmembrane</keyword>
<evidence type="ECO:0008006" key="11">
    <source>
        <dbReference type="Google" id="ProtNLM"/>
    </source>
</evidence>
<evidence type="ECO:0000256" key="2">
    <source>
        <dbReference type="ARBA" id="ARBA00005876"/>
    </source>
</evidence>
<dbReference type="Proteomes" id="UP001372834">
    <property type="component" value="Unassembled WGS sequence"/>
</dbReference>
<evidence type="ECO:0000256" key="5">
    <source>
        <dbReference type="ARBA" id="ARBA00022989"/>
    </source>
</evidence>
<evidence type="ECO:0000313" key="10">
    <source>
        <dbReference type="Proteomes" id="UP001372834"/>
    </source>
</evidence>
<dbReference type="Pfam" id="PF00287">
    <property type="entry name" value="Na_K-ATPase"/>
    <property type="match status" value="2"/>
</dbReference>
<comment type="caution">
    <text evidence="9">The sequence shown here is derived from an EMBL/GenBank/DDBJ whole genome shotgun (WGS) entry which is preliminary data.</text>
</comment>
<dbReference type="GO" id="GO:1990573">
    <property type="term" value="P:potassium ion import across plasma membrane"/>
    <property type="evidence" value="ECO:0007669"/>
    <property type="project" value="TreeGrafter"/>
</dbReference>
<comment type="similarity">
    <text evidence="2">Belongs to the X(+)/potassium ATPases subunit beta family.</text>
</comment>
<dbReference type="AlphaFoldDB" id="A0AAN8PMS8"/>
<dbReference type="GO" id="GO:0005890">
    <property type="term" value="C:sodium:potassium-exchanging ATPase complex"/>
    <property type="evidence" value="ECO:0007669"/>
    <property type="project" value="InterPro"/>
</dbReference>
<evidence type="ECO:0000256" key="7">
    <source>
        <dbReference type="SAM" id="MobiDB-lite"/>
    </source>
</evidence>
<dbReference type="PANTHER" id="PTHR11523">
    <property type="entry name" value="SODIUM/POTASSIUM-DEPENDENT ATPASE BETA SUBUNIT"/>
    <property type="match status" value="1"/>
</dbReference>
<dbReference type="Gene3D" id="2.60.40.1660">
    <property type="entry name" value="Na, k-atpase alpha subunit"/>
    <property type="match status" value="1"/>
</dbReference>
<gene>
    <name evidence="9" type="ORF">RUM43_007563</name>
</gene>
<dbReference type="InterPro" id="IPR038702">
    <property type="entry name" value="Na/K_ATPase_sub_beta_sf"/>
</dbReference>
<evidence type="ECO:0000256" key="3">
    <source>
        <dbReference type="ARBA" id="ARBA00022692"/>
    </source>
</evidence>
<dbReference type="GO" id="GO:0030007">
    <property type="term" value="P:intracellular potassium ion homeostasis"/>
    <property type="evidence" value="ECO:0007669"/>
    <property type="project" value="TreeGrafter"/>
</dbReference>
<keyword evidence="5 8" id="KW-1133">Transmembrane helix</keyword>
<evidence type="ECO:0000256" key="1">
    <source>
        <dbReference type="ARBA" id="ARBA00004606"/>
    </source>
</evidence>
<evidence type="ECO:0000313" key="9">
    <source>
        <dbReference type="EMBL" id="KAK6639291.1"/>
    </source>
</evidence>
<comment type="subcellular location">
    <subcellularLocation>
        <location evidence="1">Membrane</location>
        <topology evidence="1">Single-pass type II membrane protein</topology>
    </subcellularLocation>
</comment>
<feature type="region of interest" description="Disordered" evidence="7">
    <location>
        <begin position="1"/>
        <end position="21"/>
    </location>
</feature>
<dbReference type="PANTHER" id="PTHR11523:SF28">
    <property type="entry name" value="NA_K-ATPASE BETA SUBUNIT ISOFORM 4-RELATED"/>
    <property type="match status" value="1"/>
</dbReference>
<keyword evidence="4" id="KW-0735">Signal-anchor</keyword>
<evidence type="ECO:0000256" key="8">
    <source>
        <dbReference type="SAM" id="Phobius"/>
    </source>
</evidence>
<dbReference type="GO" id="GO:0001671">
    <property type="term" value="F:ATPase activator activity"/>
    <property type="evidence" value="ECO:0007669"/>
    <property type="project" value="TreeGrafter"/>
</dbReference>
<feature type="compositionally biased region" description="Basic and acidic residues" evidence="7">
    <location>
        <begin position="7"/>
        <end position="21"/>
    </location>
</feature>
<organism evidence="9 10">
    <name type="scientific">Polyplax serrata</name>
    <name type="common">Common mouse louse</name>
    <dbReference type="NCBI Taxonomy" id="468196"/>
    <lineage>
        <taxon>Eukaryota</taxon>
        <taxon>Metazoa</taxon>
        <taxon>Ecdysozoa</taxon>
        <taxon>Arthropoda</taxon>
        <taxon>Hexapoda</taxon>
        <taxon>Insecta</taxon>
        <taxon>Pterygota</taxon>
        <taxon>Neoptera</taxon>
        <taxon>Paraneoptera</taxon>
        <taxon>Psocodea</taxon>
        <taxon>Troctomorpha</taxon>
        <taxon>Phthiraptera</taxon>
        <taxon>Anoplura</taxon>
        <taxon>Polyplacidae</taxon>
        <taxon>Polyplax</taxon>
    </lineage>
</organism>
<name>A0AAN8PMS8_POLSC</name>
<feature type="transmembrane region" description="Helical" evidence="8">
    <location>
        <begin position="55"/>
        <end position="77"/>
    </location>
</feature>
<dbReference type="EMBL" id="JAWJWE010000003">
    <property type="protein sequence ID" value="KAK6639291.1"/>
    <property type="molecule type" value="Genomic_DNA"/>
</dbReference>
<reference evidence="9 10" key="1">
    <citation type="submission" date="2023-10" db="EMBL/GenBank/DDBJ databases">
        <title>Genomes of two closely related lineages of the louse Polyplax serrata with different host specificities.</title>
        <authorList>
            <person name="Martinu J."/>
            <person name="Tarabai H."/>
            <person name="Stefka J."/>
            <person name="Hypsa V."/>
        </authorList>
    </citation>
    <scope>NUCLEOTIDE SEQUENCE [LARGE SCALE GENOMIC DNA]</scope>
    <source>
        <strain evidence="9">HR10_N</strain>
    </source>
</reference>
<evidence type="ECO:0000256" key="4">
    <source>
        <dbReference type="ARBA" id="ARBA00022968"/>
    </source>
</evidence>
<protein>
    <recommendedName>
        <fullName evidence="11">Sodium/potassium-transporting ATPase subunit beta-2</fullName>
    </recommendedName>
</protein>
<dbReference type="GO" id="GO:0006883">
    <property type="term" value="P:intracellular sodium ion homeostasis"/>
    <property type="evidence" value="ECO:0007669"/>
    <property type="project" value="TreeGrafter"/>
</dbReference>
<dbReference type="InterPro" id="IPR000402">
    <property type="entry name" value="Na/K_ATPase_sub_beta"/>
</dbReference>
<keyword evidence="6 8" id="KW-0472">Membrane</keyword>
<evidence type="ECO:0000256" key="6">
    <source>
        <dbReference type="ARBA" id="ARBA00023136"/>
    </source>
</evidence>
<dbReference type="GO" id="GO:0036376">
    <property type="term" value="P:sodium ion export across plasma membrane"/>
    <property type="evidence" value="ECO:0007669"/>
    <property type="project" value="TreeGrafter"/>
</dbReference>
<accession>A0AAN8PMS8</accession>
<proteinExistence type="inferred from homology"/>